<sequence>MDAVANIQLSSEPTEGGHLVDKDGIPDLKAASHVSSRALFWHRDLGADETIDSLHSTLFAQLAANATSGDGIEGWLESYEKLLNTMGWVTRTEQSESMVHDVPGPIAADIVDWSMRGSVDAAFSSVVARTVLGLAGASPDLIDTFNTAARSKDNKEALFQVGWFSSIEKELTFHTIVCSYKSEKDIEDVLFAHQMKKLDLNIRYIKAVLTQKVYEGIKTGVKKRIMPFVKTSISPIV</sequence>
<gene>
    <name evidence="1" type="ORF">CYLTODRAFT_492226</name>
</gene>
<evidence type="ECO:0000313" key="1">
    <source>
        <dbReference type="EMBL" id="KIY65576.1"/>
    </source>
</evidence>
<evidence type="ECO:0000313" key="2">
    <source>
        <dbReference type="Proteomes" id="UP000054007"/>
    </source>
</evidence>
<keyword evidence="2" id="KW-1185">Reference proteome</keyword>
<accession>A0A0D7B7Q4</accession>
<dbReference type="Proteomes" id="UP000054007">
    <property type="component" value="Unassembled WGS sequence"/>
</dbReference>
<protein>
    <submittedName>
        <fullName evidence="1">Uncharacterized protein</fullName>
    </submittedName>
</protein>
<proteinExistence type="predicted"/>
<dbReference type="AlphaFoldDB" id="A0A0D7B7Q4"/>
<dbReference type="EMBL" id="KN880585">
    <property type="protein sequence ID" value="KIY65576.1"/>
    <property type="molecule type" value="Genomic_DNA"/>
</dbReference>
<reference evidence="1 2" key="1">
    <citation type="journal article" date="2015" name="Fungal Genet. Biol.">
        <title>Evolution of novel wood decay mechanisms in Agaricales revealed by the genome sequences of Fistulina hepatica and Cylindrobasidium torrendii.</title>
        <authorList>
            <person name="Floudas D."/>
            <person name="Held B.W."/>
            <person name="Riley R."/>
            <person name="Nagy L.G."/>
            <person name="Koehler G."/>
            <person name="Ransdell A.S."/>
            <person name="Younus H."/>
            <person name="Chow J."/>
            <person name="Chiniquy J."/>
            <person name="Lipzen A."/>
            <person name="Tritt A."/>
            <person name="Sun H."/>
            <person name="Haridas S."/>
            <person name="LaButti K."/>
            <person name="Ohm R.A."/>
            <person name="Kues U."/>
            <person name="Blanchette R.A."/>
            <person name="Grigoriev I.V."/>
            <person name="Minto R.E."/>
            <person name="Hibbett D.S."/>
        </authorList>
    </citation>
    <scope>NUCLEOTIDE SEQUENCE [LARGE SCALE GENOMIC DNA]</scope>
    <source>
        <strain evidence="1 2">FP15055 ss-10</strain>
    </source>
</reference>
<organism evidence="1 2">
    <name type="scientific">Cylindrobasidium torrendii FP15055 ss-10</name>
    <dbReference type="NCBI Taxonomy" id="1314674"/>
    <lineage>
        <taxon>Eukaryota</taxon>
        <taxon>Fungi</taxon>
        <taxon>Dikarya</taxon>
        <taxon>Basidiomycota</taxon>
        <taxon>Agaricomycotina</taxon>
        <taxon>Agaricomycetes</taxon>
        <taxon>Agaricomycetidae</taxon>
        <taxon>Agaricales</taxon>
        <taxon>Marasmiineae</taxon>
        <taxon>Physalacriaceae</taxon>
        <taxon>Cylindrobasidium</taxon>
    </lineage>
</organism>
<name>A0A0D7B7Q4_9AGAR</name>